<dbReference type="AlphaFoldDB" id="A0AAV0JR79"/>
<keyword evidence="2" id="KW-1185">Reference proteome</keyword>
<proteinExistence type="predicted"/>
<dbReference type="Gene3D" id="1.25.40.10">
    <property type="entry name" value="Tetratricopeptide repeat domain"/>
    <property type="match status" value="1"/>
</dbReference>
<dbReference type="InterPro" id="IPR011990">
    <property type="entry name" value="TPR-like_helical_dom_sf"/>
</dbReference>
<comment type="caution">
    <text evidence="1">The sequence shown here is derived from an EMBL/GenBank/DDBJ whole genome shotgun (WGS) entry which is preliminary data.</text>
</comment>
<reference evidence="1" key="1">
    <citation type="submission" date="2022-08" db="EMBL/GenBank/DDBJ databases">
        <authorList>
            <person name="Gutierrez-Valencia J."/>
        </authorList>
    </citation>
    <scope>NUCLEOTIDE SEQUENCE</scope>
</reference>
<evidence type="ECO:0000313" key="1">
    <source>
        <dbReference type="EMBL" id="CAI0412276.1"/>
    </source>
</evidence>
<sequence>MWKSPAISCIVRRLTRARLGVQTLSSSYGSIPQAQLSDREYANDRCSSEAQFSHQAAFQNLDQNAGSVQKDKIGKNISRKEKTGFLINTLMDLKDNKEGIYGALDAWVAWEREFPIGPLKHALLALEKEHQWHRIVQVIKWMLSKGQGNTMGTHGQLIRALDKDHRAEEAHTVWVKKVGTDLHSVPWKLCSMMISVYYRNNMLDRLVKLFKGMEAFDRKLYDKVIVQRVANAHEMLGMPEEKERVLQKYADVFAEKKQRFGKRSIQSTTKEKQDKMQ</sequence>
<protein>
    <recommendedName>
        <fullName evidence="3">Pentatricopeptide repeat-containing protein</fullName>
    </recommendedName>
</protein>
<dbReference type="EMBL" id="CAMGYJ010000005">
    <property type="protein sequence ID" value="CAI0412276.1"/>
    <property type="molecule type" value="Genomic_DNA"/>
</dbReference>
<name>A0AAV0JR79_9ROSI</name>
<evidence type="ECO:0008006" key="3">
    <source>
        <dbReference type="Google" id="ProtNLM"/>
    </source>
</evidence>
<organism evidence="1 2">
    <name type="scientific">Linum tenue</name>
    <dbReference type="NCBI Taxonomy" id="586396"/>
    <lineage>
        <taxon>Eukaryota</taxon>
        <taxon>Viridiplantae</taxon>
        <taxon>Streptophyta</taxon>
        <taxon>Embryophyta</taxon>
        <taxon>Tracheophyta</taxon>
        <taxon>Spermatophyta</taxon>
        <taxon>Magnoliopsida</taxon>
        <taxon>eudicotyledons</taxon>
        <taxon>Gunneridae</taxon>
        <taxon>Pentapetalae</taxon>
        <taxon>rosids</taxon>
        <taxon>fabids</taxon>
        <taxon>Malpighiales</taxon>
        <taxon>Linaceae</taxon>
        <taxon>Linum</taxon>
    </lineage>
</organism>
<gene>
    <name evidence="1" type="ORF">LITE_LOCUS15477</name>
</gene>
<dbReference type="PANTHER" id="PTHR47603">
    <property type="entry name" value="PPR CONTAINING-LIKE PROTEIN"/>
    <property type="match status" value="1"/>
</dbReference>
<evidence type="ECO:0000313" key="2">
    <source>
        <dbReference type="Proteomes" id="UP001154282"/>
    </source>
</evidence>
<dbReference type="PANTHER" id="PTHR47603:SF1">
    <property type="entry name" value="PPR CONTAINING-LIKE PROTEIN"/>
    <property type="match status" value="1"/>
</dbReference>
<dbReference type="Proteomes" id="UP001154282">
    <property type="component" value="Unassembled WGS sequence"/>
</dbReference>
<accession>A0AAV0JR79</accession>